<proteinExistence type="predicted"/>
<dbReference type="EMBL" id="VSRR010012336">
    <property type="protein sequence ID" value="MPC54415.1"/>
    <property type="molecule type" value="Genomic_DNA"/>
</dbReference>
<accession>A0A5B7GAP7</accession>
<evidence type="ECO:0000256" key="1">
    <source>
        <dbReference type="SAM" id="MobiDB-lite"/>
    </source>
</evidence>
<name>A0A5B7GAP7_PORTR</name>
<evidence type="ECO:0000313" key="2">
    <source>
        <dbReference type="EMBL" id="MPC54415.1"/>
    </source>
</evidence>
<comment type="caution">
    <text evidence="2">The sequence shown here is derived from an EMBL/GenBank/DDBJ whole genome shotgun (WGS) entry which is preliminary data.</text>
</comment>
<protein>
    <submittedName>
        <fullName evidence="2">Uncharacterized protein</fullName>
    </submittedName>
</protein>
<reference evidence="2 3" key="1">
    <citation type="submission" date="2019-05" db="EMBL/GenBank/DDBJ databases">
        <title>Another draft genome of Portunus trituberculatus and its Hox gene families provides insights of decapod evolution.</title>
        <authorList>
            <person name="Jeong J.-H."/>
            <person name="Song I."/>
            <person name="Kim S."/>
            <person name="Choi T."/>
            <person name="Kim D."/>
            <person name="Ryu S."/>
            <person name="Kim W."/>
        </authorList>
    </citation>
    <scope>NUCLEOTIDE SEQUENCE [LARGE SCALE GENOMIC DNA]</scope>
    <source>
        <tissue evidence="2">Muscle</tissue>
    </source>
</reference>
<gene>
    <name evidence="2" type="ORF">E2C01_048331</name>
</gene>
<sequence length="97" mass="9926">MEGGGGCGGGGAVYPDPLAAPPSPAARRPNILNALTLDASLNLYRPLAEQAEVPNWLNGLTPATTNSSRMCGPSETHVGIEIVKTLAINLLSSMDPS</sequence>
<evidence type="ECO:0000313" key="3">
    <source>
        <dbReference type="Proteomes" id="UP000324222"/>
    </source>
</evidence>
<feature type="compositionally biased region" description="Gly residues" evidence="1">
    <location>
        <begin position="1"/>
        <end position="12"/>
    </location>
</feature>
<organism evidence="2 3">
    <name type="scientific">Portunus trituberculatus</name>
    <name type="common">Swimming crab</name>
    <name type="synonym">Neptunus trituberculatus</name>
    <dbReference type="NCBI Taxonomy" id="210409"/>
    <lineage>
        <taxon>Eukaryota</taxon>
        <taxon>Metazoa</taxon>
        <taxon>Ecdysozoa</taxon>
        <taxon>Arthropoda</taxon>
        <taxon>Crustacea</taxon>
        <taxon>Multicrustacea</taxon>
        <taxon>Malacostraca</taxon>
        <taxon>Eumalacostraca</taxon>
        <taxon>Eucarida</taxon>
        <taxon>Decapoda</taxon>
        <taxon>Pleocyemata</taxon>
        <taxon>Brachyura</taxon>
        <taxon>Eubrachyura</taxon>
        <taxon>Portunoidea</taxon>
        <taxon>Portunidae</taxon>
        <taxon>Portuninae</taxon>
        <taxon>Portunus</taxon>
    </lineage>
</organism>
<keyword evidence="3" id="KW-1185">Reference proteome</keyword>
<feature type="region of interest" description="Disordered" evidence="1">
    <location>
        <begin position="1"/>
        <end position="27"/>
    </location>
</feature>
<dbReference type="Proteomes" id="UP000324222">
    <property type="component" value="Unassembled WGS sequence"/>
</dbReference>
<dbReference type="AlphaFoldDB" id="A0A5B7GAP7"/>